<evidence type="ECO:0000259" key="2">
    <source>
        <dbReference type="Pfam" id="PF04892"/>
    </source>
</evidence>
<reference evidence="3 4" key="1">
    <citation type="submission" date="2015-10" db="EMBL/GenBank/DDBJ databases">
        <title>Transcriptomic analysis of a linuron degrading triple-species bacterial consortium.</title>
        <authorList>
            <person name="Albers P."/>
        </authorList>
    </citation>
    <scope>NUCLEOTIDE SEQUENCE [LARGE SCALE GENOMIC DNA]</scope>
    <source>
        <strain evidence="3 4">WDL6</strain>
    </source>
</reference>
<comment type="caution">
    <text evidence="3">The sequence shown here is derived from an EMBL/GenBank/DDBJ whole genome shotgun (WGS) entry which is preliminary data.</text>
</comment>
<dbReference type="AlphaFoldDB" id="A0A120CTY9"/>
<proteinExistence type="predicted"/>
<feature type="transmembrane region" description="Helical" evidence="1">
    <location>
        <begin position="96"/>
        <end position="117"/>
    </location>
</feature>
<dbReference type="InterPro" id="IPR006976">
    <property type="entry name" value="VanZ-like"/>
</dbReference>
<dbReference type="PATRIC" id="fig|121290.4.peg.3596"/>
<name>A0A120CTY9_HYPSL</name>
<organism evidence="3 4">
    <name type="scientific">Hyphomicrobium sulfonivorans</name>
    <dbReference type="NCBI Taxonomy" id="121290"/>
    <lineage>
        <taxon>Bacteria</taxon>
        <taxon>Pseudomonadati</taxon>
        <taxon>Pseudomonadota</taxon>
        <taxon>Alphaproteobacteria</taxon>
        <taxon>Hyphomicrobiales</taxon>
        <taxon>Hyphomicrobiaceae</taxon>
        <taxon>Hyphomicrobium</taxon>
    </lineage>
</organism>
<keyword evidence="1" id="KW-1133">Transmembrane helix</keyword>
<protein>
    <recommendedName>
        <fullName evidence="2">VanZ-like domain-containing protein</fullName>
    </recommendedName>
</protein>
<keyword evidence="4" id="KW-1185">Reference proteome</keyword>
<evidence type="ECO:0000313" key="3">
    <source>
        <dbReference type="EMBL" id="KWT65400.1"/>
    </source>
</evidence>
<feature type="domain" description="VanZ-like" evidence="2">
    <location>
        <begin position="36"/>
        <end position="113"/>
    </location>
</feature>
<feature type="transmembrane region" description="Helical" evidence="1">
    <location>
        <begin position="41"/>
        <end position="59"/>
    </location>
</feature>
<dbReference type="EMBL" id="LMTR01000081">
    <property type="protein sequence ID" value="KWT65400.1"/>
    <property type="molecule type" value="Genomic_DNA"/>
</dbReference>
<gene>
    <name evidence="3" type="ORF">APY04_2862</name>
</gene>
<accession>A0A120CTY9</accession>
<evidence type="ECO:0000313" key="4">
    <source>
        <dbReference type="Proteomes" id="UP000059074"/>
    </source>
</evidence>
<sequence>MSSFRKRYAGPAILALIACLATLAVLSWLPAAQLQRTGLGANFEHFVAYAGTALLVGFLRSNRHILADLALLIGYAALLEVGQGMTAGRIASVDDFMFSAAGAIAGRLAIPVLRWCYYRIIARRNAAASALRP</sequence>
<dbReference type="PROSITE" id="PS51257">
    <property type="entry name" value="PROKAR_LIPOPROTEIN"/>
    <property type="match status" value="1"/>
</dbReference>
<keyword evidence="1" id="KW-0472">Membrane</keyword>
<dbReference type="Pfam" id="PF04892">
    <property type="entry name" value="VanZ"/>
    <property type="match status" value="1"/>
</dbReference>
<dbReference type="Proteomes" id="UP000059074">
    <property type="component" value="Unassembled WGS sequence"/>
</dbReference>
<evidence type="ECO:0000256" key="1">
    <source>
        <dbReference type="SAM" id="Phobius"/>
    </source>
</evidence>
<feature type="transmembrane region" description="Helical" evidence="1">
    <location>
        <begin position="66"/>
        <end position="84"/>
    </location>
</feature>
<keyword evidence="1" id="KW-0812">Transmembrane</keyword>